<reference evidence="1" key="1">
    <citation type="submission" date="2018-02" db="EMBL/GenBank/DDBJ databases">
        <title>Rhizophora mucronata_Transcriptome.</title>
        <authorList>
            <person name="Meera S.P."/>
            <person name="Sreeshan A."/>
            <person name="Augustine A."/>
        </authorList>
    </citation>
    <scope>NUCLEOTIDE SEQUENCE</scope>
    <source>
        <tissue evidence="1">Leaf</tissue>
    </source>
</reference>
<dbReference type="AlphaFoldDB" id="A0A2P2P7E6"/>
<protein>
    <submittedName>
        <fullName evidence="1">Uncharacterized protein</fullName>
    </submittedName>
</protein>
<dbReference type="EMBL" id="GGEC01070168">
    <property type="protein sequence ID" value="MBX50652.1"/>
    <property type="molecule type" value="Transcribed_RNA"/>
</dbReference>
<proteinExistence type="predicted"/>
<sequence>MLICLTLLLNKKCQPDSNKYRKTFIMLLISFESGSSQG</sequence>
<accession>A0A2P2P7E6</accession>
<organism evidence="1">
    <name type="scientific">Rhizophora mucronata</name>
    <name type="common">Asiatic mangrove</name>
    <dbReference type="NCBI Taxonomy" id="61149"/>
    <lineage>
        <taxon>Eukaryota</taxon>
        <taxon>Viridiplantae</taxon>
        <taxon>Streptophyta</taxon>
        <taxon>Embryophyta</taxon>
        <taxon>Tracheophyta</taxon>
        <taxon>Spermatophyta</taxon>
        <taxon>Magnoliopsida</taxon>
        <taxon>eudicotyledons</taxon>
        <taxon>Gunneridae</taxon>
        <taxon>Pentapetalae</taxon>
        <taxon>rosids</taxon>
        <taxon>fabids</taxon>
        <taxon>Malpighiales</taxon>
        <taxon>Rhizophoraceae</taxon>
        <taxon>Rhizophora</taxon>
    </lineage>
</organism>
<name>A0A2P2P7E6_RHIMU</name>
<evidence type="ECO:0000313" key="1">
    <source>
        <dbReference type="EMBL" id="MBX50652.1"/>
    </source>
</evidence>